<dbReference type="InterPro" id="IPR053781">
    <property type="entry name" value="F-box_AtFBL13-like"/>
</dbReference>
<feature type="domain" description="F-box" evidence="1">
    <location>
        <begin position="9"/>
        <end position="62"/>
    </location>
</feature>
<dbReference type="InterPro" id="IPR032675">
    <property type="entry name" value="LRR_dom_sf"/>
</dbReference>
<comment type="caution">
    <text evidence="2">The sequence shown here is derived from an EMBL/GenBank/DDBJ whole genome shotgun (WGS) entry which is preliminary data.</text>
</comment>
<keyword evidence="3" id="KW-1185">Reference proteome</keyword>
<evidence type="ECO:0000313" key="2">
    <source>
        <dbReference type="EMBL" id="KAI7754362.1"/>
    </source>
</evidence>
<accession>A0AAD5GT27</accession>
<dbReference type="AlphaFoldDB" id="A0AAD5GT27"/>
<dbReference type="Gene3D" id="3.80.10.10">
    <property type="entry name" value="Ribonuclease Inhibitor"/>
    <property type="match status" value="1"/>
</dbReference>
<dbReference type="Pfam" id="PF24758">
    <property type="entry name" value="LRR_At5g56370"/>
    <property type="match status" value="1"/>
</dbReference>
<proteinExistence type="predicted"/>
<evidence type="ECO:0000259" key="1">
    <source>
        <dbReference type="PROSITE" id="PS50181"/>
    </source>
</evidence>
<dbReference type="SUPFAM" id="SSF81383">
    <property type="entry name" value="F-box domain"/>
    <property type="match status" value="1"/>
</dbReference>
<evidence type="ECO:0000313" key="3">
    <source>
        <dbReference type="Proteomes" id="UP001206925"/>
    </source>
</evidence>
<dbReference type="Proteomes" id="UP001206925">
    <property type="component" value="Unassembled WGS sequence"/>
</dbReference>
<dbReference type="InterPro" id="IPR055411">
    <property type="entry name" value="LRR_FXL15/At3g58940/PEG3-like"/>
</dbReference>
<dbReference type="EMBL" id="JAMZMK010003865">
    <property type="protein sequence ID" value="KAI7754362.1"/>
    <property type="molecule type" value="Genomic_DNA"/>
</dbReference>
<name>A0AAD5GT27_AMBAR</name>
<sequence>MELVHGTPKDIISNIPDDVATHILDRLPLQDAVRTSILSRNWRSKWTMLNKLVFDDNFFEYLLEIEGENNYGRIISSLLLHLKGVITKFVLYIEERTHRVLDVEDINNWILFLSRNGIKDLTLCKENGPRLKLPTHLFSCLELKHLKLVSCCFDPPTSFHGFPNLLSLELRSVQFESENFGKFFTQCPALEILNFGFTFPVGNVKLAEIAKLANLKVLSLLLFSLDNTMITSSSSIFELVDSFPKLEELHLDFIKFKFIEDDAEKTFPTNFTCFKTLKLSRIDLCNGIMLSCAFDLIRSFSNLQTLEITASYWDDSPALGNCSPEVDYHTMGSLQLRNAVFKDFKASDEKLMFAMKLLKLHRASPVAEIDLCWF</sequence>
<protein>
    <recommendedName>
        <fullName evidence="1">F-box domain-containing protein</fullName>
    </recommendedName>
</protein>
<dbReference type="SMART" id="SM00256">
    <property type="entry name" value="FBOX"/>
    <property type="match status" value="1"/>
</dbReference>
<dbReference type="PANTHER" id="PTHR31639:SF312">
    <property type="entry name" value="CYCLIN-LIKE F-BOX"/>
    <property type="match status" value="1"/>
</dbReference>
<dbReference type="CDD" id="cd22160">
    <property type="entry name" value="F-box_AtFBL13-like"/>
    <property type="match status" value="1"/>
</dbReference>
<reference evidence="2" key="1">
    <citation type="submission" date="2022-06" db="EMBL/GenBank/DDBJ databases">
        <title>Uncovering the hologenomic basis of an extraordinary plant invasion.</title>
        <authorList>
            <person name="Bieker V.C."/>
            <person name="Martin M.D."/>
            <person name="Gilbert T."/>
            <person name="Hodgins K."/>
            <person name="Battlay P."/>
            <person name="Petersen B."/>
            <person name="Wilson J."/>
        </authorList>
    </citation>
    <scope>NUCLEOTIDE SEQUENCE</scope>
    <source>
        <strain evidence="2">AA19_3_7</strain>
        <tissue evidence="2">Leaf</tissue>
    </source>
</reference>
<dbReference type="PANTHER" id="PTHR31639">
    <property type="entry name" value="F-BOX PROTEIN-LIKE"/>
    <property type="match status" value="1"/>
</dbReference>
<dbReference type="PROSITE" id="PS50181">
    <property type="entry name" value="FBOX"/>
    <property type="match status" value="1"/>
</dbReference>
<dbReference type="Pfam" id="PF00646">
    <property type="entry name" value="F-box"/>
    <property type="match status" value="1"/>
</dbReference>
<dbReference type="SUPFAM" id="SSF52047">
    <property type="entry name" value="RNI-like"/>
    <property type="match status" value="1"/>
</dbReference>
<dbReference type="Gene3D" id="1.20.1280.50">
    <property type="match status" value="1"/>
</dbReference>
<gene>
    <name evidence="2" type="ORF">M8C21_006050</name>
</gene>
<dbReference type="InterPro" id="IPR036047">
    <property type="entry name" value="F-box-like_dom_sf"/>
</dbReference>
<dbReference type="InterPro" id="IPR001810">
    <property type="entry name" value="F-box_dom"/>
</dbReference>
<organism evidence="2 3">
    <name type="scientific">Ambrosia artemisiifolia</name>
    <name type="common">Common ragweed</name>
    <dbReference type="NCBI Taxonomy" id="4212"/>
    <lineage>
        <taxon>Eukaryota</taxon>
        <taxon>Viridiplantae</taxon>
        <taxon>Streptophyta</taxon>
        <taxon>Embryophyta</taxon>
        <taxon>Tracheophyta</taxon>
        <taxon>Spermatophyta</taxon>
        <taxon>Magnoliopsida</taxon>
        <taxon>eudicotyledons</taxon>
        <taxon>Gunneridae</taxon>
        <taxon>Pentapetalae</taxon>
        <taxon>asterids</taxon>
        <taxon>campanulids</taxon>
        <taxon>Asterales</taxon>
        <taxon>Asteraceae</taxon>
        <taxon>Asteroideae</taxon>
        <taxon>Heliantheae alliance</taxon>
        <taxon>Heliantheae</taxon>
        <taxon>Ambrosia</taxon>
    </lineage>
</organism>